<proteinExistence type="predicted"/>
<name>A0ABN2TRM8_9MICO</name>
<sequence>MRRRTATAQEVTRRDDRGAATVLLVSVVAVVLALTAGGLVLVSAVVASHHARLAADLGSLAGASAIQDGLSPVQACGVAQQVAHTNGAAPQGCTVTGEDLDLRVTVRAALWPEPAVARGRAGPRR</sequence>
<dbReference type="EMBL" id="BAAANB010000001">
    <property type="protein sequence ID" value="GAA2018885.1"/>
    <property type="molecule type" value="Genomic_DNA"/>
</dbReference>
<gene>
    <name evidence="2" type="ORF">GCM10009740_03540</name>
</gene>
<dbReference type="Proteomes" id="UP001501285">
    <property type="component" value="Unassembled WGS sequence"/>
</dbReference>
<dbReference type="NCBIfam" id="TIGR03816">
    <property type="entry name" value="tadE_like_DECH"/>
    <property type="match status" value="1"/>
</dbReference>
<dbReference type="InterPro" id="IPR021202">
    <property type="entry name" value="Rv3654c-like"/>
</dbReference>
<feature type="transmembrane region" description="Helical" evidence="1">
    <location>
        <begin position="21"/>
        <end position="47"/>
    </location>
</feature>
<evidence type="ECO:0008006" key="4">
    <source>
        <dbReference type="Google" id="ProtNLM"/>
    </source>
</evidence>
<organism evidence="2 3">
    <name type="scientific">Terrabacter terrae</name>
    <dbReference type="NCBI Taxonomy" id="318434"/>
    <lineage>
        <taxon>Bacteria</taxon>
        <taxon>Bacillati</taxon>
        <taxon>Actinomycetota</taxon>
        <taxon>Actinomycetes</taxon>
        <taxon>Micrococcales</taxon>
        <taxon>Intrasporangiaceae</taxon>
        <taxon>Terrabacter</taxon>
    </lineage>
</organism>
<evidence type="ECO:0000313" key="3">
    <source>
        <dbReference type="Proteomes" id="UP001501285"/>
    </source>
</evidence>
<comment type="caution">
    <text evidence="2">The sequence shown here is derived from an EMBL/GenBank/DDBJ whole genome shotgun (WGS) entry which is preliminary data.</text>
</comment>
<keyword evidence="1" id="KW-1133">Transmembrane helix</keyword>
<keyword evidence="3" id="KW-1185">Reference proteome</keyword>
<evidence type="ECO:0000313" key="2">
    <source>
        <dbReference type="EMBL" id="GAA2018885.1"/>
    </source>
</evidence>
<protein>
    <recommendedName>
        <fullName evidence="4">Helicase/secretion neighborhood TadE-like protein</fullName>
    </recommendedName>
</protein>
<keyword evidence="1" id="KW-0472">Membrane</keyword>
<accession>A0ABN2TRM8</accession>
<reference evidence="2 3" key="1">
    <citation type="journal article" date="2019" name="Int. J. Syst. Evol. Microbiol.">
        <title>The Global Catalogue of Microorganisms (GCM) 10K type strain sequencing project: providing services to taxonomists for standard genome sequencing and annotation.</title>
        <authorList>
            <consortium name="The Broad Institute Genomics Platform"/>
            <consortium name="The Broad Institute Genome Sequencing Center for Infectious Disease"/>
            <person name="Wu L."/>
            <person name="Ma J."/>
        </authorList>
    </citation>
    <scope>NUCLEOTIDE SEQUENCE [LARGE SCALE GENOMIC DNA]</scope>
    <source>
        <strain evidence="2 3">JCM 14283</strain>
    </source>
</reference>
<dbReference type="RefSeq" id="WP_343986582.1">
    <property type="nucleotide sequence ID" value="NZ_BAAANB010000001.1"/>
</dbReference>
<keyword evidence="1" id="KW-0812">Transmembrane</keyword>
<evidence type="ECO:0000256" key="1">
    <source>
        <dbReference type="SAM" id="Phobius"/>
    </source>
</evidence>